<keyword evidence="4" id="KW-1185">Reference proteome</keyword>
<dbReference type="PANTHER" id="PTHR19446">
    <property type="entry name" value="REVERSE TRANSCRIPTASES"/>
    <property type="match status" value="1"/>
</dbReference>
<dbReference type="Proteomes" id="UP001219518">
    <property type="component" value="Unassembled WGS sequence"/>
</dbReference>
<protein>
    <submittedName>
        <fullName evidence="3">Retrovirus-related Pol polyprotein from type-1 retrotransposable element R2</fullName>
    </submittedName>
</protein>
<dbReference type="Gene3D" id="3.30.160.60">
    <property type="entry name" value="Classic Zinc Finger"/>
    <property type="match status" value="1"/>
</dbReference>
<feature type="compositionally biased region" description="Low complexity" evidence="1">
    <location>
        <begin position="150"/>
        <end position="162"/>
    </location>
</feature>
<feature type="domain" description="Reverse transcriptase" evidence="2">
    <location>
        <begin position="503"/>
        <end position="779"/>
    </location>
</feature>
<feature type="region of interest" description="Disordered" evidence="1">
    <location>
        <begin position="90"/>
        <end position="162"/>
    </location>
</feature>
<feature type="compositionally biased region" description="Polar residues" evidence="1">
    <location>
        <begin position="327"/>
        <end position="336"/>
    </location>
</feature>
<name>A0AAE1LJR8_9NEOP</name>
<organism evidence="3 4">
    <name type="scientific">Frankliniella fusca</name>
    <dbReference type="NCBI Taxonomy" id="407009"/>
    <lineage>
        <taxon>Eukaryota</taxon>
        <taxon>Metazoa</taxon>
        <taxon>Ecdysozoa</taxon>
        <taxon>Arthropoda</taxon>
        <taxon>Hexapoda</taxon>
        <taxon>Insecta</taxon>
        <taxon>Pterygota</taxon>
        <taxon>Neoptera</taxon>
        <taxon>Paraneoptera</taxon>
        <taxon>Thysanoptera</taxon>
        <taxon>Terebrantia</taxon>
        <taxon>Thripoidea</taxon>
        <taxon>Thripidae</taxon>
        <taxon>Frankliniella</taxon>
    </lineage>
</organism>
<dbReference type="PROSITE" id="PS00028">
    <property type="entry name" value="ZINC_FINGER_C2H2_1"/>
    <property type="match status" value="2"/>
</dbReference>
<reference evidence="3" key="1">
    <citation type="submission" date="2021-07" db="EMBL/GenBank/DDBJ databases">
        <authorList>
            <person name="Catto M.A."/>
            <person name="Jacobson A."/>
            <person name="Kennedy G."/>
            <person name="Labadie P."/>
            <person name="Hunt B.G."/>
            <person name="Srinivasan R."/>
        </authorList>
    </citation>
    <scope>NUCLEOTIDE SEQUENCE</scope>
    <source>
        <strain evidence="3">PL_HMW_Pooled</strain>
        <tissue evidence="3">Head</tissue>
    </source>
</reference>
<dbReference type="CDD" id="cd01650">
    <property type="entry name" value="RT_nLTR_like"/>
    <property type="match status" value="1"/>
</dbReference>
<proteinExistence type="predicted"/>
<dbReference type="InterPro" id="IPR013087">
    <property type="entry name" value="Znf_C2H2_type"/>
</dbReference>
<dbReference type="InterPro" id="IPR043502">
    <property type="entry name" value="DNA/RNA_pol_sf"/>
</dbReference>
<accession>A0AAE1LJR8</accession>
<evidence type="ECO:0000313" key="3">
    <source>
        <dbReference type="EMBL" id="KAK3922055.1"/>
    </source>
</evidence>
<dbReference type="SMART" id="SM00355">
    <property type="entry name" value="ZnF_C2H2"/>
    <property type="match status" value="2"/>
</dbReference>
<feature type="region of interest" description="Disordered" evidence="1">
    <location>
        <begin position="367"/>
        <end position="399"/>
    </location>
</feature>
<evidence type="ECO:0000256" key="1">
    <source>
        <dbReference type="SAM" id="MobiDB-lite"/>
    </source>
</evidence>
<feature type="region of interest" description="Disordered" evidence="1">
    <location>
        <begin position="245"/>
        <end position="337"/>
    </location>
</feature>
<dbReference type="GO" id="GO:0071897">
    <property type="term" value="P:DNA biosynthetic process"/>
    <property type="evidence" value="ECO:0007669"/>
    <property type="project" value="UniProtKB-ARBA"/>
</dbReference>
<dbReference type="EMBL" id="JAHWGI010001063">
    <property type="protein sequence ID" value="KAK3922055.1"/>
    <property type="molecule type" value="Genomic_DNA"/>
</dbReference>
<comment type="caution">
    <text evidence="3">The sequence shown here is derived from an EMBL/GenBank/DDBJ whole genome shotgun (WGS) entry which is preliminary data.</text>
</comment>
<reference evidence="3" key="2">
    <citation type="journal article" date="2023" name="BMC Genomics">
        <title>Pest status, molecular evolution, and epigenetic factors derived from the genome assembly of Frankliniella fusca, a thysanopteran phytovirus vector.</title>
        <authorList>
            <person name="Catto M.A."/>
            <person name="Labadie P.E."/>
            <person name="Jacobson A.L."/>
            <person name="Kennedy G.G."/>
            <person name="Srinivasan R."/>
            <person name="Hunt B.G."/>
        </authorList>
    </citation>
    <scope>NUCLEOTIDE SEQUENCE</scope>
    <source>
        <strain evidence="3">PL_HMW_Pooled</strain>
    </source>
</reference>
<feature type="compositionally biased region" description="Low complexity" evidence="1">
    <location>
        <begin position="301"/>
        <end position="314"/>
    </location>
</feature>
<evidence type="ECO:0000259" key="2">
    <source>
        <dbReference type="PROSITE" id="PS50878"/>
    </source>
</evidence>
<dbReference type="InterPro" id="IPR000477">
    <property type="entry name" value="RT_dom"/>
</dbReference>
<dbReference type="AlphaFoldDB" id="A0AAE1LJR8"/>
<dbReference type="Pfam" id="PF00078">
    <property type="entry name" value="RVT_1"/>
    <property type="match status" value="1"/>
</dbReference>
<gene>
    <name evidence="3" type="ORF">KUF71_011231</name>
</gene>
<evidence type="ECO:0000313" key="4">
    <source>
        <dbReference type="Proteomes" id="UP001219518"/>
    </source>
</evidence>
<dbReference type="SUPFAM" id="SSF56672">
    <property type="entry name" value="DNA/RNA polymerases"/>
    <property type="match status" value="1"/>
</dbReference>
<dbReference type="PROSITE" id="PS50878">
    <property type="entry name" value="RT_POL"/>
    <property type="match status" value="1"/>
</dbReference>
<sequence>MDPRTLFIEVPEGRTHMCPICKRPLRTLEYFREHIRKRHGATNFVLVCRVCKETFKDKRKTNHHLKEHDLLPEDPDLECTKYSWSLSVLTGRPESTPGSPAEPNTPSPRAVPGTPRAPTSPSEQATIPAPVHGGLPTGSPQALLPPVPRAAPLSTPSSAASRGAQLLRAGRALRRRTPPALRRSPLMRHLLPSSPPQIVAAATPVTTPRGRPWEEVAAEAVALASTLSSPWALFTGSGAVAEALGAGAPPTTPSGRGAAPEAPGVATNTSADAAPRQVDPVLPSSQGVRRVSPPLSPPPGSTSAAGRSASSPLSSAPPTPEGFGALSPSSPSTQAPRPTAFQAKWLERLEEATSWADFEAAVAALTREMEPPRRAQQRRGPPPRRQQDPRRLQQLYRSSRAKAMRVVREEASPMCDLPAEEVAAHFEEVFSNRLPALSAAPEGAVLPPTQACDPSLVAPFTREEVLARLQHCSDTAPGPDGIRYSTIKRRDRGVLVTLIILNRCLREGRIPVSWKGARTALIYKKGDKKDLSNWRPISLCDCFYKLFTGILAARLGRWAAATGAVSPCQKGFMPSEGCLEHNFALQQCIDEVKVSSRHLAVAWLDLRNAFGSVPHSVIFFILKQHGVPPSLISIIEDLYKDCSTTLSTAAGETRSVPMLSGVKQGDPLSPIVFNLAIELLIRAVLACSEAHFELFGKRIGCLAYADDLVLLAKNPSCLQQLLDVIGSVAKWMGLHFNGSKCATLVMHKKKTVRFAASIQGQEIPSLNEEDAYQHLGVPTGCSVDQTPEATLKTMLRDLHKIERSVLSDWQKIDAIRTFVVPQVEFCLLTARVRKAPLSKLDAEIKRVVKGAFHLPRRASPEVVFLPSWQGGANILPLSDLADIGAVTKAFKVLTCPDSLVRDIAESSATRTVTRYLGREAYPVDLAAYLSGCTDDGHSKSSATVWTAARSASRRLAAKIPGLCWEWSPTLSRMSIVVPLPGRSPDRNVVDCMSRSELHSTLRRGVQHHYHLQLAAKPDQGKVHDVAAREPTSNHFLAAGRFTRFCDWRFVHRARLGVLPLKACIRVPGADKVCRKCRAHPETTAHVLCHCAVHSRAWNNRHRSVLKHTIENMNVLCREKLSVEKTVVGFPGRLLPDIVIRDEAQKKAVIVDVCCPFENRYVAFEEARQRKRDKYAPLADYLQGLGFTVVCDALVVGSLGCWDPANDKVLTHLGIDQQKRTIFKRKVVSDVIRWSRDIYTEHVSNHRQYKTDVILPILN</sequence>